<evidence type="ECO:0000256" key="3">
    <source>
        <dbReference type="ARBA" id="ARBA00022448"/>
    </source>
</evidence>
<dbReference type="GO" id="GO:0010181">
    <property type="term" value="F:FMN binding"/>
    <property type="evidence" value="ECO:0007669"/>
    <property type="project" value="UniProtKB-UniRule"/>
</dbReference>
<dbReference type="SUPFAM" id="SSF52218">
    <property type="entry name" value="Flavoproteins"/>
    <property type="match status" value="1"/>
</dbReference>
<dbReference type="PROSITE" id="PS00201">
    <property type="entry name" value="FLAVODOXIN"/>
    <property type="match status" value="1"/>
</dbReference>
<dbReference type="InterPro" id="IPR010086">
    <property type="entry name" value="Flavodoxin_lc"/>
</dbReference>
<dbReference type="InterPro" id="IPR008254">
    <property type="entry name" value="Flavodoxin/NO_synth"/>
</dbReference>
<feature type="domain" description="Flavodoxin-like" evidence="9">
    <location>
        <begin position="4"/>
        <end position="173"/>
    </location>
</feature>
<dbReference type="AlphaFoldDB" id="A0A840GJS7"/>
<dbReference type="InterPro" id="IPR029039">
    <property type="entry name" value="Flavoprotein-like_sf"/>
</dbReference>
<accession>A0A840GJS7</accession>
<dbReference type="InterPro" id="IPR001094">
    <property type="entry name" value="Flavdoxin-like"/>
</dbReference>
<dbReference type="PRINTS" id="PR00369">
    <property type="entry name" value="FLAVODOXIN"/>
</dbReference>
<evidence type="ECO:0000256" key="1">
    <source>
        <dbReference type="ARBA" id="ARBA00001917"/>
    </source>
</evidence>
<evidence type="ECO:0000256" key="8">
    <source>
        <dbReference type="PIRNR" id="PIRNR038996"/>
    </source>
</evidence>
<evidence type="ECO:0000259" key="9">
    <source>
        <dbReference type="PROSITE" id="PS50902"/>
    </source>
</evidence>
<comment type="similarity">
    <text evidence="2 8">Belongs to the flavodoxin family.</text>
</comment>
<dbReference type="PANTHER" id="PTHR42809">
    <property type="entry name" value="FLAVODOXIN 2"/>
    <property type="match status" value="1"/>
</dbReference>
<dbReference type="PIRSF" id="PIRSF038996">
    <property type="entry name" value="FldA"/>
    <property type="match status" value="1"/>
</dbReference>
<dbReference type="RefSeq" id="WP_153117624.1">
    <property type="nucleotide sequence ID" value="NZ_JACIGE010000013.1"/>
</dbReference>
<comment type="caution">
    <text evidence="10">The sequence shown here is derived from an EMBL/GenBank/DDBJ whole genome shotgun (WGS) entry which is preliminary data.</text>
</comment>
<dbReference type="NCBIfam" id="NF006739">
    <property type="entry name" value="PRK09267.1-5"/>
    <property type="match status" value="1"/>
</dbReference>
<comment type="function">
    <text evidence="8">Low-potential electron donor to a number of redox enzymes.</text>
</comment>
<dbReference type="OrthoDB" id="359268at2"/>
<dbReference type="InterPro" id="IPR050619">
    <property type="entry name" value="Flavodoxin"/>
</dbReference>
<dbReference type="PROSITE" id="PS50902">
    <property type="entry name" value="FLAVODOXIN_LIKE"/>
    <property type="match status" value="1"/>
</dbReference>
<evidence type="ECO:0000313" key="10">
    <source>
        <dbReference type="EMBL" id="MBB4248692.1"/>
    </source>
</evidence>
<keyword evidence="6 8" id="KW-0249">Electron transport</keyword>
<evidence type="ECO:0000256" key="4">
    <source>
        <dbReference type="ARBA" id="ARBA00022630"/>
    </source>
</evidence>
<sequence length="180" mass="20016">MPRIGIFYGSNTGNTRRVAKMIRKRFDETTMADPVNINKASREDLEAYPLLILGTPTLGEGQLPGMSADCNDESWEEAIERLDDIDLSGKTVALFGLGDQVAYRTEFVDALFELYEFAIDKGARVVGSWPVTGYDFKHSNAVVDGRFVGLALDLDNQKDLTEARIDDWLKSIAADFQLSL</sequence>
<evidence type="ECO:0000256" key="6">
    <source>
        <dbReference type="ARBA" id="ARBA00022982"/>
    </source>
</evidence>
<dbReference type="PANTHER" id="PTHR42809:SF1">
    <property type="entry name" value="FLAVODOXIN 1"/>
    <property type="match status" value="1"/>
</dbReference>
<dbReference type="Proteomes" id="UP000587070">
    <property type="component" value="Unassembled WGS sequence"/>
</dbReference>
<evidence type="ECO:0000256" key="5">
    <source>
        <dbReference type="ARBA" id="ARBA00022643"/>
    </source>
</evidence>
<protein>
    <recommendedName>
        <fullName evidence="8">Flavodoxin</fullName>
    </recommendedName>
</protein>
<dbReference type="Pfam" id="PF00258">
    <property type="entry name" value="Flavodoxin_1"/>
    <property type="match status" value="1"/>
</dbReference>
<evidence type="ECO:0000256" key="2">
    <source>
        <dbReference type="ARBA" id="ARBA00005267"/>
    </source>
</evidence>
<name>A0A840GJS7_RHOTE</name>
<evidence type="ECO:0000256" key="7">
    <source>
        <dbReference type="ARBA" id="ARBA00023231"/>
    </source>
</evidence>
<keyword evidence="7" id="KW-0535">Nitrogen fixation</keyword>
<keyword evidence="4 8" id="KW-0285">Flavoprotein</keyword>
<proteinExistence type="inferred from homology"/>
<dbReference type="EMBL" id="JACIGE010000013">
    <property type="protein sequence ID" value="MBB4248692.1"/>
    <property type="molecule type" value="Genomic_DNA"/>
</dbReference>
<organism evidence="10 11">
    <name type="scientific">Rhodocyclus tenuis</name>
    <name type="common">Rhodospirillum tenue</name>
    <dbReference type="NCBI Taxonomy" id="1066"/>
    <lineage>
        <taxon>Bacteria</taxon>
        <taxon>Pseudomonadati</taxon>
        <taxon>Pseudomonadota</taxon>
        <taxon>Betaproteobacteria</taxon>
        <taxon>Rhodocyclales</taxon>
        <taxon>Rhodocyclaceae</taxon>
        <taxon>Rhodocyclus</taxon>
    </lineage>
</organism>
<reference evidence="10 11" key="1">
    <citation type="submission" date="2020-08" db="EMBL/GenBank/DDBJ databases">
        <title>Genome sequencing of Purple Non-Sulfur Bacteria from various extreme environments.</title>
        <authorList>
            <person name="Mayer M."/>
        </authorList>
    </citation>
    <scope>NUCLEOTIDE SEQUENCE [LARGE SCALE GENOMIC DNA]</scope>
    <source>
        <strain evidence="10 11">2761</strain>
    </source>
</reference>
<evidence type="ECO:0000313" key="11">
    <source>
        <dbReference type="Proteomes" id="UP000587070"/>
    </source>
</evidence>
<keyword evidence="3 8" id="KW-0813">Transport</keyword>
<dbReference type="GO" id="GO:0009055">
    <property type="term" value="F:electron transfer activity"/>
    <property type="evidence" value="ECO:0007669"/>
    <property type="project" value="UniProtKB-UniRule"/>
</dbReference>
<dbReference type="NCBIfam" id="TIGR01752">
    <property type="entry name" value="flav_long"/>
    <property type="match status" value="1"/>
</dbReference>
<dbReference type="InterPro" id="IPR001226">
    <property type="entry name" value="Flavodoxin_CS"/>
</dbReference>
<comment type="cofactor">
    <cofactor evidence="1 8">
        <name>FMN</name>
        <dbReference type="ChEBI" id="CHEBI:58210"/>
    </cofactor>
</comment>
<keyword evidence="11" id="KW-1185">Reference proteome</keyword>
<gene>
    <name evidence="10" type="ORF">GGD90_003092</name>
</gene>
<keyword evidence="5 8" id="KW-0288">FMN</keyword>
<dbReference type="Gene3D" id="3.40.50.360">
    <property type="match status" value="1"/>
</dbReference>